<dbReference type="OrthoDB" id="498904at2759"/>
<dbReference type="AlphaFoldDB" id="K8F1Y3"/>
<feature type="compositionally biased region" description="Polar residues" evidence="1">
    <location>
        <begin position="51"/>
        <end position="62"/>
    </location>
</feature>
<feature type="compositionally biased region" description="Basic and acidic residues" evidence="1">
    <location>
        <begin position="216"/>
        <end position="228"/>
    </location>
</feature>
<evidence type="ECO:0000256" key="1">
    <source>
        <dbReference type="SAM" id="MobiDB-lite"/>
    </source>
</evidence>
<feature type="region of interest" description="Disordered" evidence="1">
    <location>
        <begin position="362"/>
        <end position="382"/>
    </location>
</feature>
<organism evidence="2 3">
    <name type="scientific">Bathycoccus prasinos</name>
    <dbReference type="NCBI Taxonomy" id="41875"/>
    <lineage>
        <taxon>Eukaryota</taxon>
        <taxon>Viridiplantae</taxon>
        <taxon>Chlorophyta</taxon>
        <taxon>Mamiellophyceae</taxon>
        <taxon>Mamiellales</taxon>
        <taxon>Bathycoccaceae</taxon>
        <taxon>Bathycoccus</taxon>
    </lineage>
</organism>
<feature type="compositionally biased region" description="Acidic residues" evidence="1">
    <location>
        <begin position="362"/>
        <end position="378"/>
    </location>
</feature>
<feature type="compositionally biased region" description="Polar residues" evidence="1">
    <location>
        <begin position="1"/>
        <end position="10"/>
    </location>
</feature>
<name>K8F1Y3_9CHLO</name>
<evidence type="ECO:0000313" key="2">
    <source>
        <dbReference type="EMBL" id="CCO66303.1"/>
    </source>
</evidence>
<sequence>MSRVCSSFTAHSRRSLKEKQQLPQRNSGLRPPTAQRSRCTTERRRRRRRSNANISIIVTSSSKGDRNAHAIRPDTDWPPNDVSSDFRKAHVGSWTGKSATFDSKGNVIPIHEKFVPEAFKEFGVSIDDFDVKTVTSVDVSSGKGIDAAGLTHTTSYLYPEAGCEYGKEDVAFVDQTSKGVCGGNSQLRKMFLVDGSYCEGPTTFDTAKDGASTTSGKDRKNSESRSNNEDDENCLRFEFCFTREDESFDVSDRRQNPSPGRLRARVQVERVLVQNDGDVSTEMLEKKIVVSNRKWVLRNVELIEERNDAALTSTVRASKNDAREAFESPATAVRIEGDDIGVGEWRPESGVTFVTLEALAEVPEDDEKSDDANEEETTVDEHNIKEDGVATEEEGPAMRAWRQKPGDEALRLAMVAEKEEMTERARKDVNKSFNDDISNRKGPEGLVVVPWWAVKSDSSWASAPDYAAGGSSPLLLLPKRSWILIVSANEDEFIIEMGMYTQDSVKSELRRKVMARRYKHGRLASCYFVTERQLSREEVEEEERRIDEEIGAF</sequence>
<dbReference type="GeneID" id="19014975"/>
<protein>
    <submittedName>
        <fullName evidence="2">Uncharacterized protein</fullName>
    </submittedName>
</protein>
<gene>
    <name evidence="2" type="ORF">Bathy07g04860</name>
</gene>
<accession>K8F1Y3</accession>
<feature type="region of interest" description="Disordered" evidence="1">
    <location>
        <begin position="1"/>
        <end position="81"/>
    </location>
</feature>
<feature type="region of interest" description="Disordered" evidence="1">
    <location>
        <begin position="203"/>
        <end position="230"/>
    </location>
</feature>
<proteinExistence type="predicted"/>
<dbReference type="EMBL" id="FO082272">
    <property type="protein sequence ID" value="CCO66303.1"/>
    <property type="molecule type" value="Genomic_DNA"/>
</dbReference>
<reference evidence="2 3" key="1">
    <citation type="submission" date="2011-10" db="EMBL/GenBank/DDBJ databases">
        <authorList>
            <person name="Genoscope - CEA"/>
        </authorList>
    </citation>
    <scope>NUCLEOTIDE SEQUENCE [LARGE SCALE GENOMIC DNA]</scope>
    <source>
        <strain evidence="2 3">RCC 1105</strain>
    </source>
</reference>
<dbReference type="STRING" id="41875.K8F1Y3"/>
<keyword evidence="3" id="KW-1185">Reference proteome</keyword>
<feature type="compositionally biased region" description="Basic and acidic residues" evidence="1">
    <location>
        <begin position="63"/>
        <end position="75"/>
    </location>
</feature>
<dbReference type="Proteomes" id="UP000198341">
    <property type="component" value="Chromosome 7"/>
</dbReference>
<dbReference type="RefSeq" id="XP_007512215.1">
    <property type="nucleotide sequence ID" value="XM_007512153.1"/>
</dbReference>
<dbReference type="KEGG" id="bpg:Bathy07g04860"/>
<evidence type="ECO:0000313" key="3">
    <source>
        <dbReference type="Proteomes" id="UP000198341"/>
    </source>
</evidence>